<feature type="region of interest" description="Disordered" evidence="1">
    <location>
        <begin position="183"/>
        <end position="231"/>
    </location>
</feature>
<organism evidence="2 3">
    <name type="scientific">Lates japonicus</name>
    <name type="common">Japanese lates</name>
    <dbReference type="NCBI Taxonomy" id="270547"/>
    <lineage>
        <taxon>Eukaryota</taxon>
        <taxon>Metazoa</taxon>
        <taxon>Chordata</taxon>
        <taxon>Craniata</taxon>
        <taxon>Vertebrata</taxon>
        <taxon>Euteleostomi</taxon>
        <taxon>Actinopterygii</taxon>
        <taxon>Neopterygii</taxon>
        <taxon>Teleostei</taxon>
        <taxon>Neoteleostei</taxon>
        <taxon>Acanthomorphata</taxon>
        <taxon>Carangaria</taxon>
        <taxon>Carangaria incertae sedis</taxon>
        <taxon>Centropomidae</taxon>
        <taxon>Lates</taxon>
    </lineage>
</organism>
<dbReference type="EMBL" id="BRZM01000014">
    <property type="protein sequence ID" value="GLD52455.1"/>
    <property type="molecule type" value="Genomic_DNA"/>
</dbReference>
<evidence type="ECO:0000313" key="2">
    <source>
        <dbReference type="EMBL" id="GLD52455.1"/>
    </source>
</evidence>
<evidence type="ECO:0000256" key="1">
    <source>
        <dbReference type="SAM" id="MobiDB-lite"/>
    </source>
</evidence>
<gene>
    <name evidence="2" type="ORF">AKAME5_000536100</name>
</gene>
<keyword evidence="3" id="KW-1185">Reference proteome</keyword>
<dbReference type="Proteomes" id="UP001279410">
    <property type="component" value="Unassembled WGS sequence"/>
</dbReference>
<accession>A0AAD3R2C2</accession>
<protein>
    <submittedName>
        <fullName evidence="2">Uncharacterized protein</fullName>
    </submittedName>
</protein>
<proteinExistence type="predicted"/>
<evidence type="ECO:0000313" key="3">
    <source>
        <dbReference type="Proteomes" id="UP001279410"/>
    </source>
</evidence>
<feature type="region of interest" description="Disordered" evidence="1">
    <location>
        <begin position="121"/>
        <end position="145"/>
    </location>
</feature>
<sequence length="231" mass="25267">MRAVKHVGCVMNDRRKHQAECGADDSMYVHSKHRRNIQSKPVQESTAFTLLPPRLRSCVDPQLSSRGSEPLGLQVQGLCCPLQQRPGSGRVTPWVTPQSRVGADGSRLILLSSLKGRLPAAARSTTEKPVMDPQGGAPSVSHHRDRVNQTAETPITPCNNESEACHGQPGATTVSELHLYLPSSLCEDEEQDSEETEEMRHSAPDIKSINTAVQQTPTNHSSWHSTDSEHS</sequence>
<comment type="caution">
    <text evidence="2">The sequence shown here is derived from an EMBL/GenBank/DDBJ whole genome shotgun (WGS) entry which is preliminary data.</text>
</comment>
<feature type="compositionally biased region" description="Polar residues" evidence="1">
    <location>
        <begin position="208"/>
        <end position="225"/>
    </location>
</feature>
<name>A0AAD3R2C2_LATJO</name>
<dbReference type="AlphaFoldDB" id="A0AAD3R2C2"/>
<feature type="compositionally biased region" description="Acidic residues" evidence="1">
    <location>
        <begin position="186"/>
        <end position="197"/>
    </location>
</feature>
<reference evidence="2" key="1">
    <citation type="submission" date="2022-08" db="EMBL/GenBank/DDBJ databases">
        <title>Genome sequencing of akame (Lates japonicus).</title>
        <authorList>
            <person name="Hashiguchi Y."/>
            <person name="Takahashi H."/>
        </authorList>
    </citation>
    <scope>NUCLEOTIDE SEQUENCE</scope>
    <source>
        <strain evidence="2">Kochi</strain>
    </source>
</reference>